<keyword evidence="2" id="KW-0808">Transferase</keyword>
<keyword evidence="1" id="KW-0812">Transmembrane</keyword>
<keyword evidence="1" id="KW-0472">Membrane</keyword>
<dbReference type="PATRIC" id="fig|1339315.3.peg.2965"/>
<protein>
    <submittedName>
        <fullName evidence="2">Glycosyltransferase like 2 family protein</fullName>
    </submittedName>
</protein>
<dbReference type="RefSeq" id="WP_022348155.1">
    <property type="nucleotide sequence ID" value="NZ_JGCY01000328.1"/>
</dbReference>
<dbReference type="EMBL" id="JGCY01000328">
    <property type="protein sequence ID" value="EXY73971.1"/>
    <property type="molecule type" value="Genomic_DNA"/>
</dbReference>
<comment type="caution">
    <text evidence="2">The sequence shown here is derived from an EMBL/GenBank/DDBJ whole genome shotgun (WGS) entry which is preliminary data.</text>
</comment>
<name>A0A015TTH8_BACFG</name>
<dbReference type="GO" id="GO:0016740">
    <property type="term" value="F:transferase activity"/>
    <property type="evidence" value="ECO:0007669"/>
    <property type="project" value="UniProtKB-KW"/>
</dbReference>
<feature type="transmembrane region" description="Helical" evidence="1">
    <location>
        <begin position="248"/>
        <end position="266"/>
    </location>
</feature>
<feature type="transmembrane region" description="Helical" evidence="1">
    <location>
        <begin position="272"/>
        <end position="291"/>
    </location>
</feature>
<dbReference type="AlphaFoldDB" id="A0A015TTH8"/>
<evidence type="ECO:0000313" key="3">
    <source>
        <dbReference type="Proteomes" id="UP000020529"/>
    </source>
</evidence>
<feature type="transmembrane region" description="Helical" evidence="1">
    <location>
        <begin position="12"/>
        <end position="32"/>
    </location>
</feature>
<organism evidence="2 3">
    <name type="scientific">Bacteroides fragilis str. 3988T(B)14</name>
    <dbReference type="NCBI Taxonomy" id="1339315"/>
    <lineage>
        <taxon>Bacteria</taxon>
        <taxon>Pseudomonadati</taxon>
        <taxon>Bacteroidota</taxon>
        <taxon>Bacteroidia</taxon>
        <taxon>Bacteroidales</taxon>
        <taxon>Bacteroidaceae</taxon>
        <taxon>Bacteroides</taxon>
    </lineage>
</organism>
<evidence type="ECO:0000256" key="1">
    <source>
        <dbReference type="SAM" id="Phobius"/>
    </source>
</evidence>
<reference evidence="2 3" key="1">
    <citation type="submission" date="2014-02" db="EMBL/GenBank/DDBJ databases">
        <authorList>
            <person name="Sears C."/>
            <person name="Carroll K."/>
            <person name="Sack B.R."/>
            <person name="Qadri F."/>
            <person name="Myers L.L."/>
            <person name="Chung G.-T."/>
            <person name="Escheverria P."/>
            <person name="Fraser C.M."/>
            <person name="Sadzewicz L."/>
            <person name="Shefchek K.A."/>
            <person name="Tallon L."/>
            <person name="Das S.P."/>
            <person name="Daugherty S."/>
            <person name="Mongodin E.F."/>
        </authorList>
    </citation>
    <scope>NUCLEOTIDE SEQUENCE [LARGE SCALE GENOMIC DNA]</scope>
    <source>
        <strain evidence="3">3988T(B)14</strain>
    </source>
</reference>
<accession>A0A015TTH8</accession>
<evidence type="ECO:0000313" key="2">
    <source>
        <dbReference type="EMBL" id="EXY73971.1"/>
    </source>
</evidence>
<dbReference type="Proteomes" id="UP000020529">
    <property type="component" value="Unassembled WGS sequence"/>
</dbReference>
<keyword evidence="1" id="KW-1133">Transmembrane helix</keyword>
<sequence>MDTFIQTTDFILFLCFSLMTVYLGVLAIAASLRNDAPYPQAGKRHRFAILVPLGSTSLPLPHYPEELYQVFTYEDLTEAIAALNENDFDGVVVLGETTRIEPAFLEEINSVFDAGIQAIQLRHITENRSTRKQYFQALNEEITQALFGKGATRLGVSSALYGADMVLDLKWLKKNQKSRKSNLERRLVRQGIFVEYLEKVKVYSSDIRTPRYKVRFSKALRALPEAIFTAHWDYCNKILRWILPSRKTNLISIALIATALLCYDWSLSLKWWSLLYILMFIICLAIPDYLVRQKTKK</sequence>
<proteinExistence type="predicted"/>
<gene>
    <name evidence="2" type="ORF">M124_2253</name>
</gene>